<evidence type="ECO:0000313" key="3">
    <source>
        <dbReference type="Proteomes" id="UP000660680"/>
    </source>
</evidence>
<dbReference type="AlphaFoldDB" id="A0A918LDP1"/>
<feature type="transmembrane region" description="Helical" evidence="1">
    <location>
        <begin position="20"/>
        <end position="41"/>
    </location>
</feature>
<evidence type="ECO:0000256" key="1">
    <source>
        <dbReference type="SAM" id="Phobius"/>
    </source>
</evidence>
<keyword evidence="1" id="KW-0472">Membrane</keyword>
<organism evidence="2 3">
    <name type="scientific">Actinokineospora fastidiosa</name>
    <dbReference type="NCBI Taxonomy" id="1816"/>
    <lineage>
        <taxon>Bacteria</taxon>
        <taxon>Bacillati</taxon>
        <taxon>Actinomycetota</taxon>
        <taxon>Actinomycetes</taxon>
        <taxon>Pseudonocardiales</taxon>
        <taxon>Pseudonocardiaceae</taxon>
        <taxon>Actinokineospora</taxon>
    </lineage>
</organism>
<accession>A0A918LDP1</accession>
<keyword evidence="1" id="KW-0812">Transmembrane</keyword>
<keyword evidence="3" id="KW-1185">Reference proteome</keyword>
<dbReference type="EMBL" id="BMRB01000002">
    <property type="protein sequence ID" value="GGS34220.1"/>
    <property type="molecule type" value="Genomic_DNA"/>
</dbReference>
<feature type="transmembrane region" description="Helical" evidence="1">
    <location>
        <begin position="53"/>
        <end position="72"/>
    </location>
</feature>
<evidence type="ECO:0000313" key="2">
    <source>
        <dbReference type="EMBL" id="GGS34220.1"/>
    </source>
</evidence>
<dbReference type="Proteomes" id="UP000660680">
    <property type="component" value="Unassembled WGS sequence"/>
</dbReference>
<gene>
    <name evidence="2" type="ORF">GCM10010171_30770</name>
</gene>
<feature type="transmembrane region" description="Helical" evidence="1">
    <location>
        <begin position="168"/>
        <end position="191"/>
    </location>
</feature>
<reference evidence="2" key="2">
    <citation type="submission" date="2020-09" db="EMBL/GenBank/DDBJ databases">
        <authorList>
            <person name="Sun Q."/>
            <person name="Ohkuma M."/>
        </authorList>
    </citation>
    <scope>NUCLEOTIDE SEQUENCE</scope>
    <source>
        <strain evidence="2">JCM 3276</strain>
    </source>
</reference>
<keyword evidence="1" id="KW-1133">Transmembrane helix</keyword>
<reference evidence="2" key="1">
    <citation type="journal article" date="2014" name="Int. J. Syst. Evol. Microbiol.">
        <title>Complete genome sequence of Corynebacterium casei LMG S-19264T (=DSM 44701T), isolated from a smear-ripened cheese.</title>
        <authorList>
            <consortium name="US DOE Joint Genome Institute (JGI-PGF)"/>
            <person name="Walter F."/>
            <person name="Albersmeier A."/>
            <person name="Kalinowski J."/>
            <person name="Ruckert C."/>
        </authorList>
    </citation>
    <scope>NUCLEOTIDE SEQUENCE</scope>
    <source>
        <strain evidence="2">JCM 3276</strain>
    </source>
</reference>
<proteinExistence type="predicted"/>
<name>A0A918LDP1_9PSEU</name>
<protein>
    <submittedName>
        <fullName evidence="2">Uncharacterized protein</fullName>
    </submittedName>
</protein>
<sequence>MAGVSDGLAERTQAQLRHGLRVAMLVLTAVILCGLSLSSLVRNLHRFPVPQAQFAAFAVLAAVLAAEAVLVVRRRSWGAMRGPAVLIVLAAAALSYTTLDGHTASSVDWAFGAANWVGAAVLLERPLRSMVVFLVAHESLALLDLLVLEDVTRAALARFATGSVTVVGFPLCIAVVAVVLRGIGAAAAAAADELARVRTEEAVAVESHRRRAQRFAELSDTAVPLLEGLADGSLTPDDAGVRRRCAIEAARMRRLFAEADTVANPLLHELRHCADVADRKGVEVELEARGSLPALPRAVRRDLTEAALTALATAESRARVAVVGSAELVSVSVVADCGEVEVPEPATPGVRVEAHGAGGTVWMEARWQPGS</sequence>
<comment type="caution">
    <text evidence="2">The sequence shown here is derived from an EMBL/GenBank/DDBJ whole genome shotgun (WGS) entry which is preliminary data.</text>
</comment>
<feature type="transmembrane region" description="Helical" evidence="1">
    <location>
        <begin position="79"/>
        <end position="99"/>
    </location>
</feature>